<proteinExistence type="predicted"/>
<protein>
    <submittedName>
        <fullName evidence="2">Uncharacterized protein</fullName>
    </submittedName>
</protein>
<dbReference type="EMBL" id="CP163440">
    <property type="protein sequence ID" value="XDQ66495.1"/>
    <property type="molecule type" value="Genomic_DNA"/>
</dbReference>
<organism evidence="2">
    <name type="scientific">Streptomyces sp. R35</name>
    <dbReference type="NCBI Taxonomy" id="3238630"/>
    <lineage>
        <taxon>Bacteria</taxon>
        <taxon>Bacillati</taxon>
        <taxon>Actinomycetota</taxon>
        <taxon>Actinomycetes</taxon>
        <taxon>Kitasatosporales</taxon>
        <taxon>Streptomycetaceae</taxon>
        <taxon>Streptomyces</taxon>
    </lineage>
</organism>
<reference evidence="2" key="1">
    <citation type="submission" date="2024-07" db="EMBL/GenBank/DDBJ databases">
        <authorList>
            <person name="Yu S.T."/>
        </authorList>
    </citation>
    <scope>NUCLEOTIDE SEQUENCE</scope>
    <source>
        <strain evidence="2">R35</strain>
    </source>
</reference>
<dbReference type="RefSeq" id="WP_369263498.1">
    <property type="nucleotide sequence ID" value="NZ_CP163440.1"/>
</dbReference>
<feature type="compositionally biased region" description="Basic and acidic residues" evidence="1">
    <location>
        <begin position="18"/>
        <end position="35"/>
    </location>
</feature>
<feature type="region of interest" description="Disordered" evidence="1">
    <location>
        <begin position="60"/>
        <end position="169"/>
    </location>
</feature>
<gene>
    <name evidence="2" type="ORF">AB5J50_39660</name>
</gene>
<dbReference type="AlphaFoldDB" id="A0AB39SDM3"/>
<accession>A0AB39SDM3</accession>
<sequence length="169" mass="18821">MNETEDQYQLNAQAKKRPMGDIRAPQREQENEGRHTNAASPQLASPLLVLPQHQHIFDRHSGAERTQLTRPGHQKIDRPEQRHDDNAADLNAPGGAGQPQIIHGGEDQYVRGNPHQDPCQALSKLGSNNPHKRRRTSHGSFTLPRRGPSYIEHRPPTPVQGSPDLLGCT</sequence>
<name>A0AB39SDM3_9ACTN</name>
<feature type="compositionally biased region" description="Basic and acidic residues" evidence="1">
    <location>
        <begin position="74"/>
        <end position="86"/>
    </location>
</feature>
<feature type="region of interest" description="Disordered" evidence="1">
    <location>
        <begin position="1"/>
        <end position="46"/>
    </location>
</feature>
<evidence type="ECO:0000313" key="2">
    <source>
        <dbReference type="EMBL" id="XDQ66495.1"/>
    </source>
</evidence>
<evidence type="ECO:0000256" key="1">
    <source>
        <dbReference type="SAM" id="MobiDB-lite"/>
    </source>
</evidence>